<evidence type="ECO:0000256" key="5">
    <source>
        <dbReference type="ARBA" id="ARBA00023172"/>
    </source>
</evidence>
<keyword evidence="4" id="KW-0238">DNA-binding</keyword>
<dbReference type="RefSeq" id="WP_171608483.1">
    <property type="nucleotide sequence ID" value="NZ_WHPF01000009.1"/>
</dbReference>
<keyword evidence="8" id="KW-1185">Reference proteome</keyword>
<feature type="transmembrane region" description="Helical" evidence="6">
    <location>
        <begin position="6"/>
        <end position="27"/>
    </location>
</feature>
<keyword evidence="3" id="KW-0815">Transposition</keyword>
<dbReference type="Pfam" id="PF00872">
    <property type="entry name" value="Transposase_mut"/>
    <property type="match status" value="1"/>
</dbReference>
<comment type="similarity">
    <text evidence="2">Belongs to the transposase mutator family.</text>
</comment>
<keyword evidence="5" id="KW-0233">DNA recombination</keyword>
<comment type="function">
    <text evidence="1">Required for the transposition of the insertion element.</text>
</comment>
<evidence type="ECO:0000256" key="2">
    <source>
        <dbReference type="ARBA" id="ARBA00010961"/>
    </source>
</evidence>
<evidence type="ECO:0000256" key="6">
    <source>
        <dbReference type="SAM" id="Phobius"/>
    </source>
</evidence>
<dbReference type="GO" id="GO:0004803">
    <property type="term" value="F:transposase activity"/>
    <property type="evidence" value="ECO:0007669"/>
    <property type="project" value="InterPro"/>
</dbReference>
<keyword evidence="6" id="KW-0812">Transmembrane</keyword>
<dbReference type="GO" id="GO:0003677">
    <property type="term" value="F:DNA binding"/>
    <property type="evidence" value="ECO:0007669"/>
    <property type="project" value="UniProtKB-KW"/>
</dbReference>
<comment type="caution">
    <text evidence="7">The sequence shown here is derived from an EMBL/GenBank/DDBJ whole genome shotgun (WGS) entry which is preliminary data.</text>
</comment>
<evidence type="ECO:0000256" key="4">
    <source>
        <dbReference type="ARBA" id="ARBA00023125"/>
    </source>
</evidence>
<keyword evidence="6" id="KW-1133">Transmembrane helix</keyword>
<gene>
    <name evidence="7" type="ORF">GD597_13805</name>
</gene>
<protein>
    <submittedName>
        <fullName evidence="7">Uncharacterized protein</fullName>
    </submittedName>
</protein>
<dbReference type="AlphaFoldDB" id="A0A8J8FH51"/>
<reference evidence="7" key="1">
    <citation type="submission" date="2019-10" db="EMBL/GenBank/DDBJ databases">
        <title>Draft genome sequence of Panacibacter sp. KCS-6.</title>
        <authorList>
            <person name="Yim K.J."/>
        </authorList>
    </citation>
    <scope>NUCLEOTIDE SEQUENCE</scope>
    <source>
        <strain evidence="7">KCS-6</strain>
    </source>
</reference>
<evidence type="ECO:0000256" key="1">
    <source>
        <dbReference type="ARBA" id="ARBA00002190"/>
    </source>
</evidence>
<dbReference type="GO" id="GO:0006313">
    <property type="term" value="P:DNA transposition"/>
    <property type="evidence" value="ECO:0007669"/>
    <property type="project" value="InterPro"/>
</dbReference>
<evidence type="ECO:0000313" key="8">
    <source>
        <dbReference type="Proteomes" id="UP000598971"/>
    </source>
</evidence>
<evidence type="ECO:0000256" key="3">
    <source>
        <dbReference type="ARBA" id="ARBA00022578"/>
    </source>
</evidence>
<evidence type="ECO:0000313" key="7">
    <source>
        <dbReference type="EMBL" id="NNV56542.1"/>
    </source>
</evidence>
<proteinExistence type="inferred from homology"/>
<sequence>MSQDFIEKIVLLLLTASLTGFLVPYILKKIDERKARQTKIIEAQSKFLDDIAQTLWKWRYMSMKVVYYAIPNNLKEYNIARKEYDEKIWEVFNQIRRDISISRRLVSEKAFQELLSFYAFMVELDKQISSLPISDELNEGIIKRAVELNGYFYTDVTSKIDKLIDYLASELDLKVKG</sequence>
<dbReference type="Proteomes" id="UP000598971">
    <property type="component" value="Unassembled WGS sequence"/>
</dbReference>
<dbReference type="EMBL" id="WHPF01000009">
    <property type="protein sequence ID" value="NNV56542.1"/>
    <property type="molecule type" value="Genomic_DNA"/>
</dbReference>
<keyword evidence="6" id="KW-0472">Membrane</keyword>
<dbReference type="InterPro" id="IPR001207">
    <property type="entry name" value="Transposase_mutator"/>
</dbReference>
<organism evidence="7 8">
    <name type="scientific">Limnovirga soli</name>
    <dbReference type="NCBI Taxonomy" id="2656915"/>
    <lineage>
        <taxon>Bacteria</taxon>
        <taxon>Pseudomonadati</taxon>
        <taxon>Bacteroidota</taxon>
        <taxon>Chitinophagia</taxon>
        <taxon>Chitinophagales</taxon>
        <taxon>Chitinophagaceae</taxon>
        <taxon>Limnovirga</taxon>
    </lineage>
</organism>
<accession>A0A8J8FH51</accession>
<name>A0A8J8FH51_9BACT</name>